<evidence type="ECO:0000259" key="3">
    <source>
        <dbReference type="Pfam" id="PF01575"/>
    </source>
</evidence>
<feature type="transmembrane region" description="Helical" evidence="2">
    <location>
        <begin position="7"/>
        <end position="27"/>
    </location>
</feature>
<name>A0A5A8CKM7_CAFRO</name>
<keyword evidence="5" id="KW-1185">Reference proteome</keyword>
<evidence type="ECO:0000313" key="4">
    <source>
        <dbReference type="EMBL" id="KAA0153663.1"/>
    </source>
</evidence>
<dbReference type="PANTHER" id="PTHR43841">
    <property type="entry name" value="3-HYDROXYACYL-THIOESTER DEHYDRATASE HTDX-RELATED"/>
    <property type="match status" value="1"/>
</dbReference>
<feature type="region of interest" description="Disordered" evidence="1">
    <location>
        <begin position="237"/>
        <end position="271"/>
    </location>
</feature>
<dbReference type="AlphaFoldDB" id="A0A5A8CKM7"/>
<dbReference type="Proteomes" id="UP000323011">
    <property type="component" value="Unassembled WGS sequence"/>
</dbReference>
<accession>A0A5A8CKM7</accession>
<feature type="domain" description="MaoC-like" evidence="3">
    <location>
        <begin position="275"/>
        <end position="346"/>
    </location>
</feature>
<dbReference type="EMBL" id="VLTN01000015">
    <property type="protein sequence ID" value="KAA0153663.1"/>
    <property type="molecule type" value="Genomic_DNA"/>
</dbReference>
<dbReference type="Gene3D" id="3.10.129.10">
    <property type="entry name" value="Hotdog Thioesterase"/>
    <property type="match status" value="1"/>
</dbReference>
<sequence>MFGDCDCVLWGVGIVAAAVLALVVYVFQATSLPVDPSAAPKGGAAGSPTVVKVPADYNPHPMLFMLRGVLCCRIRGNFRRSEPVPKMPNLEMSRDIVLDPKQYERFHQHFEPSDSLKGGEAHGKSGKPGSLPLFITYPNVAGEVMGIASLAHPTNPLPTIPFPVHIGQRVEMYRDLPVDATAGCKFSVVARPPTLTPCDNGLELRIVFDASGPDGVLFSRSTLLALYKFAGKRKDKAADAKPATPPDVEALRRRDAEKASEPKERWDVPSGTGSTYAALSGDFNPIHVSPIAAKVLAGFKGAIIHGKWTLGKACAALRRDGHLRPTKDKGVFVDCSFRSPLVMPGKAAFGWWETAKDGEVEFAVWGKPRKRRAIAEVMDDVYCHGTAGFCPIP</sequence>
<keyword evidence="2" id="KW-0812">Transmembrane</keyword>
<dbReference type="InterPro" id="IPR029069">
    <property type="entry name" value="HotDog_dom_sf"/>
</dbReference>
<proteinExistence type="predicted"/>
<dbReference type="PANTHER" id="PTHR43841:SF3">
    <property type="entry name" value="(3R)-HYDROXYACYL-ACP DEHYDRATASE SUBUNIT HADB"/>
    <property type="match status" value="1"/>
</dbReference>
<evidence type="ECO:0000313" key="5">
    <source>
        <dbReference type="Proteomes" id="UP000323011"/>
    </source>
</evidence>
<evidence type="ECO:0000256" key="1">
    <source>
        <dbReference type="SAM" id="MobiDB-lite"/>
    </source>
</evidence>
<reference evidence="4 5" key="1">
    <citation type="submission" date="2019-07" db="EMBL/GenBank/DDBJ databases">
        <title>Genomes of Cafeteria roenbergensis.</title>
        <authorList>
            <person name="Fischer M.G."/>
            <person name="Hackl T."/>
            <person name="Roman M."/>
        </authorList>
    </citation>
    <scope>NUCLEOTIDE SEQUENCE [LARGE SCALE GENOMIC DNA]</scope>
    <source>
        <strain evidence="4 5">BVI</strain>
    </source>
</reference>
<dbReference type="InterPro" id="IPR002539">
    <property type="entry name" value="MaoC-like_dom"/>
</dbReference>
<evidence type="ECO:0000256" key="2">
    <source>
        <dbReference type="SAM" id="Phobius"/>
    </source>
</evidence>
<keyword evidence="2" id="KW-1133">Transmembrane helix</keyword>
<dbReference type="Pfam" id="PF01575">
    <property type="entry name" value="MaoC_dehydratas"/>
    <property type="match status" value="1"/>
</dbReference>
<feature type="compositionally biased region" description="Basic and acidic residues" evidence="1">
    <location>
        <begin position="249"/>
        <end position="267"/>
    </location>
</feature>
<dbReference type="SUPFAM" id="SSF54637">
    <property type="entry name" value="Thioesterase/thiol ester dehydrase-isomerase"/>
    <property type="match status" value="1"/>
</dbReference>
<keyword evidence="2" id="KW-0472">Membrane</keyword>
<organism evidence="4 5">
    <name type="scientific">Cafeteria roenbergensis</name>
    <name type="common">Marine flagellate</name>
    <dbReference type="NCBI Taxonomy" id="33653"/>
    <lineage>
        <taxon>Eukaryota</taxon>
        <taxon>Sar</taxon>
        <taxon>Stramenopiles</taxon>
        <taxon>Bigyra</taxon>
        <taxon>Opalozoa</taxon>
        <taxon>Bicosoecida</taxon>
        <taxon>Cafeteriaceae</taxon>
        <taxon>Cafeteria</taxon>
    </lineage>
</organism>
<comment type="caution">
    <text evidence="4">The sequence shown here is derived from an EMBL/GenBank/DDBJ whole genome shotgun (WGS) entry which is preliminary data.</text>
</comment>
<protein>
    <recommendedName>
        <fullName evidence="3">MaoC-like domain-containing protein</fullName>
    </recommendedName>
</protein>
<gene>
    <name evidence="4" type="ORF">FNF29_03051</name>
</gene>